<name>A0A1H5UVW7_9ACTN</name>
<dbReference type="OrthoDB" id="5518017at2"/>
<dbReference type="SUPFAM" id="SSF51306">
    <property type="entry name" value="LexA/Signal peptidase"/>
    <property type="match status" value="1"/>
</dbReference>
<feature type="domain" description="Peptidase S26" evidence="3">
    <location>
        <begin position="10"/>
        <end position="97"/>
    </location>
</feature>
<dbReference type="GO" id="GO:0006465">
    <property type="term" value="P:signal peptide processing"/>
    <property type="evidence" value="ECO:0007669"/>
    <property type="project" value="InterPro"/>
</dbReference>
<evidence type="ECO:0000256" key="1">
    <source>
        <dbReference type="ARBA" id="ARBA00004401"/>
    </source>
</evidence>
<evidence type="ECO:0000259" key="3">
    <source>
        <dbReference type="Pfam" id="PF10502"/>
    </source>
</evidence>
<proteinExistence type="predicted"/>
<protein>
    <submittedName>
        <fullName evidence="4">Signal peptidase I</fullName>
    </submittedName>
</protein>
<feature type="active site" evidence="2">
    <location>
        <position position="32"/>
    </location>
</feature>
<dbReference type="InterPro" id="IPR036286">
    <property type="entry name" value="LexA/Signal_pep-like_sf"/>
</dbReference>
<dbReference type="GO" id="GO:0004252">
    <property type="term" value="F:serine-type endopeptidase activity"/>
    <property type="evidence" value="ECO:0007669"/>
    <property type="project" value="InterPro"/>
</dbReference>
<feature type="domain" description="Peptidase S26" evidence="3">
    <location>
        <begin position="109"/>
        <end position="146"/>
    </location>
</feature>
<evidence type="ECO:0000313" key="5">
    <source>
        <dbReference type="Proteomes" id="UP000236754"/>
    </source>
</evidence>
<dbReference type="InterPro" id="IPR019533">
    <property type="entry name" value="Peptidase_S26"/>
</dbReference>
<reference evidence="4 5" key="1">
    <citation type="submission" date="2016-10" db="EMBL/GenBank/DDBJ databases">
        <authorList>
            <person name="de Groot N.N."/>
        </authorList>
    </citation>
    <scope>NUCLEOTIDE SEQUENCE [LARGE SCALE GENOMIC DNA]</scope>
    <source>
        <strain evidence="4 5">CGMCC 4.2023</strain>
    </source>
</reference>
<gene>
    <name evidence="4" type="ORF">SAMN05216223_10239</name>
</gene>
<dbReference type="PRINTS" id="PR00727">
    <property type="entry name" value="LEADERPTASE"/>
</dbReference>
<dbReference type="RefSeq" id="WP_146088191.1">
    <property type="nucleotide sequence ID" value="NZ_FNVU01000002.1"/>
</dbReference>
<evidence type="ECO:0000313" key="4">
    <source>
        <dbReference type="EMBL" id="SEF79292.1"/>
    </source>
</evidence>
<evidence type="ECO:0000256" key="2">
    <source>
        <dbReference type="PIRSR" id="PIRSR600223-1"/>
    </source>
</evidence>
<dbReference type="Gene3D" id="2.10.109.10">
    <property type="entry name" value="Umud Fragment, subunit A"/>
    <property type="match status" value="1"/>
</dbReference>
<dbReference type="InterPro" id="IPR000223">
    <property type="entry name" value="Pept_S26A_signal_pept_1"/>
</dbReference>
<comment type="subcellular location">
    <subcellularLocation>
        <location evidence="1">Cell membrane</location>
        <topology evidence="1">Single-pass type II membrane protein</topology>
    </subcellularLocation>
</comment>
<dbReference type="Pfam" id="PF10502">
    <property type="entry name" value="Peptidase_S26"/>
    <property type="match status" value="2"/>
</dbReference>
<dbReference type="GO" id="GO:0005886">
    <property type="term" value="C:plasma membrane"/>
    <property type="evidence" value="ECO:0007669"/>
    <property type="project" value="UniProtKB-SubCell"/>
</dbReference>
<dbReference type="Proteomes" id="UP000236754">
    <property type="component" value="Unassembled WGS sequence"/>
</dbReference>
<feature type="active site" evidence="2">
    <location>
        <position position="87"/>
    </location>
</feature>
<dbReference type="CDD" id="cd06530">
    <property type="entry name" value="S26_SPase_I"/>
    <property type="match status" value="1"/>
</dbReference>
<organism evidence="4 5">
    <name type="scientific">Actinacidiphila yanglinensis</name>
    <dbReference type="NCBI Taxonomy" id="310779"/>
    <lineage>
        <taxon>Bacteria</taxon>
        <taxon>Bacillati</taxon>
        <taxon>Actinomycetota</taxon>
        <taxon>Actinomycetes</taxon>
        <taxon>Kitasatosporales</taxon>
        <taxon>Streptomycetaceae</taxon>
        <taxon>Actinacidiphila</taxon>
    </lineage>
</organism>
<dbReference type="EMBL" id="FNVU01000002">
    <property type="protein sequence ID" value="SEF79292.1"/>
    <property type="molecule type" value="Genomic_DNA"/>
</dbReference>
<accession>A0A1H5UVW7</accession>
<keyword evidence="5" id="KW-1185">Reference proteome</keyword>
<dbReference type="AlphaFoldDB" id="A0A1H5UVW7"/>
<sequence>MRRLPVAVGAVLLGLVGATRALLLVVHVTGASMLPTYPQGRRLLVVRTPLARATPGAAVVFRLPESARAPSARRHPGSRAPMPLVVKRLAARGGDPVPAAVLAAVRARPGDRVPRGMLVLLGDNPDASTDSRTWGYVPRGALVGVVVGGLPQDG</sequence>